<organism evidence="1 2">
    <name type="scientific">Exidia glandulosa HHB12029</name>
    <dbReference type="NCBI Taxonomy" id="1314781"/>
    <lineage>
        <taxon>Eukaryota</taxon>
        <taxon>Fungi</taxon>
        <taxon>Dikarya</taxon>
        <taxon>Basidiomycota</taxon>
        <taxon>Agaricomycotina</taxon>
        <taxon>Agaricomycetes</taxon>
        <taxon>Auriculariales</taxon>
        <taxon>Exidiaceae</taxon>
        <taxon>Exidia</taxon>
    </lineage>
</organism>
<accession>A0A165IUP1</accession>
<protein>
    <submittedName>
        <fullName evidence="1">Uncharacterized protein</fullName>
    </submittedName>
</protein>
<dbReference type="EMBL" id="KV425982">
    <property type="protein sequence ID" value="KZV93898.1"/>
    <property type="molecule type" value="Genomic_DNA"/>
</dbReference>
<evidence type="ECO:0000313" key="1">
    <source>
        <dbReference type="EMBL" id="KZV93898.1"/>
    </source>
</evidence>
<dbReference type="Proteomes" id="UP000077266">
    <property type="component" value="Unassembled WGS sequence"/>
</dbReference>
<name>A0A165IUP1_EXIGL</name>
<gene>
    <name evidence="1" type="ORF">EXIGLDRAFT_31855</name>
</gene>
<sequence length="126" mass="13593">MKPLSSLATLTTARSTRFWASSYSSTWRLCELLAGFIIFASLDLCACGYAPRSSSSTRYTCSATTARIGISNRRSAPGCVPFEAMLHAGSVPADVRTQTQPPRLRVMPLTAPSRRGSALYLFTAPP</sequence>
<reference evidence="1 2" key="1">
    <citation type="journal article" date="2016" name="Mol. Biol. Evol.">
        <title>Comparative Genomics of Early-Diverging Mushroom-Forming Fungi Provides Insights into the Origins of Lignocellulose Decay Capabilities.</title>
        <authorList>
            <person name="Nagy L.G."/>
            <person name="Riley R."/>
            <person name="Tritt A."/>
            <person name="Adam C."/>
            <person name="Daum C."/>
            <person name="Floudas D."/>
            <person name="Sun H."/>
            <person name="Yadav J.S."/>
            <person name="Pangilinan J."/>
            <person name="Larsson K.H."/>
            <person name="Matsuura K."/>
            <person name="Barry K."/>
            <person name="Labutti K."/>
            <person name="Kuo R."/>
            <person name="Ohm R.A."/>
            <person name="Bhattacharya S.S."/>
            <person name="Shirouzu T."/>
            <person name="Yoshinaga Y."/>
            <person name="Martin F.M."/>
            <person name="Grigoriev I.V."/>
            <person name="Hibbett D.S."/>
        </authorList>
    </citation>
    <scope>NUCLEOTIDE SEQUENCE [LARGE SCALE GENOMIC DNA]</scope>
    <source>
        <strain evidence="1 2">HHB12029</strain>
    </source>
</reference>
<dbReference type="AlphaFoldDB" id="A0A165IUP1"/>
<keyword evidence="2" id="KW-1185">Reference proteome</keyword>
<evidence type="ECO:0000313" key="2">
    <source>
        <dbReference type="Proteomes" id="UP000077266"/>
    </source>
</evidence>
<proteinExistence type="predicted"/>
<dbReference type="InParanoid" id="A0A165IUP1"/>